<protein>
    <submittedName>
        <fullName evidence="1">Uncharacterized protein</fullName>
    </submittedName>
</protein>
<evidence type="ECO:0000313" key="2">
    <source>
        <dbReference type="Proteomes" id="UP000005064"/>
    </source>
</evidence>
<dbReference type="EMBL" id="AHBW01000027">
    <property type="protein sequence ID" value="EHK85942.1"/>
    <property type="molecule type" value="Genomic_DNA"/>
</dbReference>
<reference evidence="1 2" key="1">
    <citation type="submission" date="2011-12" db="EMBL/GenBank/DDBJ databases">
        <authorList>
            <person name="Kriszt B."/>
            <person name="Tancsics A."/>
            <person name="Cserhati M."/>
            <person name="Toth A."/>
            <person name="Nagy I."/>
            <person name="Horvath B."/>
            <person name="Tamura T."/>
            <person name="Kukolya J."/>
            <person name="Szoboszlay S."/>
        </authorList>
    </citation>
    <scope>NUCLEOTIDE SEQUENCE [LARGE SCALE GENOMIC DNA]</scope>
    <source>
        <strain evidence="1 2">AK37</strain>
    </source>
</reference>
<organism evidence="1 2">
    <name type="scientific">Rhodococcus pyridinivorans AK37</name>
    <dbReference type="NCBI Taxonomy" id="1114960"/>
    <lineage>
        <taxon>Bacteria</taxon>
        <taxon>Bacillati</taxon>
        <taxon>Actinomycetota</taxon>
        <taxon>Actinomycetes</taxon>
        <taxon>Mycobacteriales</taxon>
        <taxon>Nocardiaceae</taxon>
        <taxon>Rhodococcus</taxon>
    </lineage>
</organism>
<sequence length="85" mass="9185">MGVEHRFVGLQRHALVDERPAADTGGAQGRHVLADARLDQTGVGLEGEVTTEHLGVRPVPQEPLVGVVDAKERRVTCCTLHPRCL</sequence>
<dbReference type="AlphaFoldDB" id="H0JLL3"/>
<comment type="caution">
    <text evidence="1">The sequence shown here is derived from an EMBL/GenBank/DDBJ whole genome shotgun (WGS) entry which is preliminary data.</text>
</comment>
<dbReference type="Proteomes" id="UP000005064">
    <property type="component" value="Unassembled WGS sequence"/>
</dbReference>
<name>H0JLL3_9NOCA</name>
<proteinExistence type="predicted"/>
<accession>H0JLL3</accession>
<evidence type="ECO:0000313" key="1">
    <source>
        <dbReference type="EMBL" id="EHK85942.1"/>
    </source>
</evidence>
<gene>
    <name evidence="1" type="ORF">AK37_02388</name>
</gene>